<comment type="caution">
    <text evidence="9">The sequence shown here is derived from an EMBL/GenBank/DDBJ whole genome shotgun (WGS) entry which is preliminary data.</text>
</comment>
<evidence type="ECO:0000256" key="2">
    <source>
        <dbReference type="ARBA" id="ARBA00022642"/>
    </source>
</evidence>
<keyword evidence="10" id="KW-1185">Reference proteome</keyword>
<keyword evidence="2" id="KW-0662">Pyridine nucleotide biosynthesis</keyword>
<evidence type="ECO:0000256" key="4">
    <source>
        <dbReference type="ARBA" id="ARBA00022801"/>
    </source>
</evidence>
<evidence type="ECO:0000256" key="3">
    <source>
        <dbReference type="ARBA" id="ARBA00022723"/>
    </source>
</evidence>
<dbReference type="RefSeq" id="WP_183374405.1">
    <property type="nucleotide sequence ID" value="NZ_CBCSFZ010000002.1"/>
</dbReference>
<dbReference type="InterPro" id="IPR036380">
    <property type="entry name" value="Isochorismatase-like_sf"/>
</dbReference>
<keyword evidence="3" id="KW-0479">Metal-binding</keyword>
<evidence type="ECO:0000259" key="8">
    <source>
        <dbReference type="Pfam" id="PF00857"/>
    </source>
</evidence>
<proteinExistence type="inferred from homology"/>
<organism evidence="9 10">
    <name type="scientific">Helcobacillus massiliensis</name>
    <dbReference type="NCBI Taxonomy" id="521392"/>
    <lineage>
        <taxon>Bacteria</taxon>
        <taxon>Bacillati</taxon>
        <taxon>Actinomycetota</taxon>
        <taxon>Actinomycetes</taxon>
        <taxon>Micrococcales</taxon>
        <taxon>Dermabacteraceae</taxon>
        <taxon>Helcobacillus</taxon>
    </lineage>
</organism>
<dbReference type="EMBL" id="JACHWP010000001">
    <property type="protein sequence ID" value="MBB3022398.1"/>
    <property type="molecule type" value="Genomic_DNA"/>
</dbReference>
<evidence type="ECO:0000313" key="10">
    <source>
        <dbReference type="Proteomes" id="UP000568050"/>
    </source>
</evidence>
<dbReference type="GO" id="GO:0008936">
    <property type="term" value="F:nicotinamidase activity"/>
    <property type="evidence" value="ECO:0007669"/>
    <property type="project" value="UniProtKB-EC"/>
</dbReference>
<evidence type="ECO:0000313" key="9">
    <source>
        <dbReference type="EMBL" id="MBB3022398.1"/>
    </source>
</evidence>
<evidence type="ECO:0000256" key="5">
    <source>
        <dbReference type="ARBA" id="ARBA00037900"/>
    </source>
</evidence>
<sequence>MTRLLMIVDVQNDFCEGGALGIEGGHTVAEHIDRYARAHADDYDAIVLTQDFHQPGSDNGGHFADEPDFQDTWPVHCVAGTSGGELHPLIAALSDDLEVIRVRKGYGMPAYSGMEGVIGDPSSGGPTESFAEWVAEHEDVQADVTGLALDFCVQATARDLVAAGARVRVLTDLSAAVHPAASAELLEDLERHGILTGTSDQNTPSA</sequence>
<dbReference type="InterPro" id="IPR000868">
    <property type="entry name" value="Isochorismatase-like_dom"/>
</dbReference>
<dbReference type="Pfam" id="PF00857">
    <property type="entry name" value="Isochorismatase"/>
    <property type="match status" value="1"/>
</dbReference>
<dbReference type="Proteomes" id="UP000568050">
    <property type="component" value="Unassembled WGS sequence"/>
</dbReference>
<protein>
    <recommendedName>
        <fullName evidence="6">nicotinamidase</fullName>
        <ecNumber evidence="6">3.5.1.19</ecNumber>
    </recommendedName>
    <alternativeName>
        <fullName evidence="7">Nicotinamide deamidase</fullName>
    </alternativeName>
</protein>
<dbReference type="Gene3D" id="3.40.50.850">
    <property type="entry name" value="Isochorismatase-like"/>
    <property type="match status" value="1"/>
</dbReference>
<dbReference type="EC" id="3.5.1.19" evidence="6"/>
<comment type="similarity">
    <text evidence="1">Belongs to the isochorismatase family.</text>
</comment>
<name>A0A839QRV1_9MICO</name>
<evidence type="ECO:0000256" key="7">
    <source>
        <dbReference type="ARBA" id="ARBA00043224"/>
    </source>
</evidence>
<gene>
    <name evidence="9" type="ORF">FHX50_000646</name>
</gene>
<dbReference type="AlphaFoldDB" id="A0A839QRV1"/>
<dbReference type="GO" id="GO:0046872">
    <property type="term" value="F:metal ion binding"/>
    <property type="evidence" value="ECO:0007669"/>
    <property type="project" value="UniProtKB-KW"/>
</dbReference>
<dbReference type="SUPFAM" id="SSF52499">
    <property type="entry name" value="Isochorismatase-like hydrolases"/>
    <property type="match status" value="1"/>
</dbReference>
<accession>A0A839QRV1</accession>
<evidence type="ECO:0000256" key="6">
    <source>
        <dbReference type="ARBA" id="ARBA00039017"/>
    </source>
</evidence>
<dbReference type="InterPro" id="IPR052347">
    <property type="entry name" value="Isochorismatase_Nicotinamidase"/>
</dbReference>
<comment type="pathway">
    <text evidence="5">Cofactor biosynthesis; nicotinate biosynthesis; nicotinate from nicotinamide: step 1/1.</text>
</comment>
<reference evidence="9 10" key="1">
    <citation type="submission" date="2020-08" db="EMBL/GenBank/DDBJ databases">
        <title>Sequencing the genomes of 1000 actinobacteria strains.</title>
        <authorList>
            <person name="Klenk H.-P."/>
        </authorList>
    </citation>
    <scope>NUCLEOTIDE SEQUENCE [LARGE SCALE GENOMIC DNA]</scope>
    <source>
        <strain evidence="9 10">DSM 23040</strain>
    </source>
</reference>
<evidence type="ECO:0000256" key="1">
    <source>
        <dbReference type="ARBA" id="ARBA00006336"/>
    </source>
</evidence>
<feature type="domain" description="Isochorismatase-like" evidence="8">
    <location>
        <begin position="4"/>
        <end position="194"/>
    </location>
</feature>
<dbReference type="GO" id="GO:0019363">
    <property type="term" value="P:pyridine nucleotide biosynthetic process"/>
    <property type="evidence" value="ECO:0007669"/>
    <property type="project" value="UniProtKB-KW"/>
</dbReference>
<keyword evidence="4 9" id="KW-0378">Hydrolase</keyword>
<dbReference type="PANTHER" id="PTHR11080:SF2">
    <property type="entry name" value="LD05707P"/>
    <property type="match status" value="1"/>
</dbReference>
<dbReference type="PANTHER" id="PTHR11080">
    <property type="entry name" value="PYRAZINAMIDASE/NICOTINAMIDASE"/>
    <property type="match status" value="1"/>
</dbReference>